<feature type="region of interest" description="Disordered" evidence="1">
    <location>
        <begin position="88"/>
        <end position="109"/>
    </location>
</feature>
<dbReference type="EMBL" id="BMAO01036386">
    <property type="protein sequence ID" value="GFR10216.1"/>
    <property type="molecule type" value="Genomic_DNA"/>
</dbReference>
<organism evidence="2 3">
    <name type="scientific">Trichonephila clavata</name>
    <name type="common">Joro spider</name>
    <name type="synonym">Nephila clavata</name>
    <dbReference type="NCBI Taxonomy" id="2740835"/>
    <lineage>
        <taxon>Eukaryota</taxon>
        <taxon>Metazoa</taxon>
        <taxon>Ecdysozoa</taxon>
        <taxon>Arthropoda</taxon>
        <taxon>Chelicerata</taxon>
        <taxon>Arachnida</taxon>
        <taxon>Araneae</taxon>
        <taxon>Araneomorphae</taxon>
        <taxon>Entelegynae</taxon>
        <taxon>Araneoidea</taxon>
        <taxon>Nephilidae</taxon>
        <taxon>Trichonephila</taxon>
    </lineage>
</organism>
<evidence type="ECO:0000313" key="3">
    <source>
        <dbReference type="Proteomes" id="UP000887116"/>
    </source>
</evidence>
<comment type="caution">
    <text evidence="2">The sequence shown here is derived from an EMBL/GenBank/DDBJ whole genome shotgun (WGS) entry which is preliminary data.</text>
</comment>
<name>A0A8X6GS28_TRICU</name>
<reference evidence="2" key="1">
    <citation type="submission" date="2020-07" db="EMBL/GenBank/DDBJ databases">
        <title>Multicomponent nature underlies the extraordinary mechanical properties of spider dragline silk.</title>
        <authorList>
            <person name="Kono N."/>
            <person name="Nakamura H."/>
            <person name="Mori M."/>
            <person name="Yoshida Y."/>
            <person name="Ohtoshi R."/>
            <person name="Malay A.D."/>
            <person name="Moran D.A.P."/>
            <person name="Tomita M."/>
            <person name="Numata K."/>
            <person name="Arakawa K."/>
        </authorList>
    </citation>
    <scope>NUCLEOTIDE SEQUENCE</scope>
</reference>
<accession>A0A8X6GS28</accession>
<sequence length="123" mass="13595">MIHKGGHGDSKYKNRCSGTLFNKIQTASKYCSFTSDRKAAVDSPLTTDSVPQIRKTKNVFRDVLRAGGVGDALKVTLRADDSLPPCLVKPSDRLHAPPPRVDDLGNRKRKCVRSGGHSGKWWY</sequence>
<proteinExistence type="predicted"/>
<protein>
    <submittedName>
        <fullName evidence="2">Uncharacterized protein</fullName>
    </submittedName>
</protein>
<evidence type="ECO:0000256" key="1">
    <source>
        <dbReference type="SAM" id="MobiDB-lite"/>
    </source>
</evidence>
<keyword evidence="3" id="KW-1185">Reference proteome</keyword>
<evidence type="ECO:0000313" key="2">
    <source>
        <dbReference type="EMBL" id="GFR10216.1"/>
    </source>
</evidence>
<gene>
    <name evidence="2" type="ORF">TNCT_411811</name>
</gene>
<dbReference type="Proteomes" id="UP000887116">
    <property type="component" value="Unassembled WGS sequence"/>
</dbReference>
<dbReference type="AlphaFoldDB" id="A0A8X6GS28"/>
<feature type="compositionally biased region" description="Basic and acidic residues" evidence="1">
    <location>
        <begin position="90"/>
        <end position="106"/>
    </location>
</feature>